<evidence type="ECO:0000256" key="1">
    <source>
        <dbReference type="ARBA" id="ARBA00006914"/>
    </source>
</evidence>
<comment type="similarity">
    <text evidence="1 4">Belongs to the AAA ATPase family.</text>
</comment>
<dbReference type="SUPFAM" id="SSF52540">
    <property type="entry name" value="P-loop containing nucleoside triphosphate hydrolases"/>
    <property type="match status" value="1"/>
</dbReference>
<dbReference type="AlphaFoldDB" id="A0A3M6YIG3"/>
<feature type="compositionally biased region" description="Acidic residues" evidence="5">
    <location>
        <begin position="115"/>
        <end position="126"/>
    </location>
</feature>
<dbReference type="InterPro" id="IPR050168">
    <property type="entry name" value="AAA_ATPase_domain"/>
</dbReference>
<evidence type="ECO:0000256" key="2">
    <source>
        <dbReference type="ARBA" id="ARBA00022741"/>
    </source>
</evidence>
<dbReference type="PROSITE" id="PS00674">
    <property type="entry name" value="AAA"/>
    <property type="match status" value="1"/>
</dbReference>
<feature type="region of interest" description="Disordered" evidence="5">
    <location>
        <begin position="101"/>
        <end position="126"/>
    </location>
</feature>
<dbReference type="EMBL" id="QWIL01001477">
    <property type="protein sequence ID" value="RMY02814.1"/>
    <property type="molecule type" value="Genomic_DNA"/>
</dbReference>
<reference evidence="9 10" key="1">
    <citation type="journal article" date="2018" name="BMC Genomics">
        <title>Genomic evidence for intraspecific hybridization in a clonal and extremely halotolerant yeast.</title>
        <authorList>
            <person name="Gostincar C."/>
            <person name="Stajich J.E."/>
            <person name="Zupancic J."/>
            <person name="Zalar P."/>
            <person name="Gunde-Cimerman N."/>
        </authorList>
    </citation>
    <scope>NUCLEOTIDE SEQUENCE [LARGE SCALE GENOMIC DNA]</scope>
    <source>
        <strain evidence="9 10">EXF-6669</strain>
    </source>
</reference>
<dbReference type="GO" id="GO:0031593">
    <property type="term" value="F:polyubiquitin modification-dependent protein binding"/>
    <property type="evidence" value="ECO:0007669"/>
    <property type="project" value="TreeGrafter"/>
</dbReference>
<evidence type="ECO:0000313" key="9">
    <source>
        <dbReference type="EMBL" id="RMY02814.1"/>
    </source>
</evidence>
<evidence type="ECO:0000259" key="8">
    <source>
        <dbReference type="Pfam" id="PF17862"/>
    </source>
</evidence>
<evidence type="ECO:0000256" key="5">
    <source>
        <dbReference type="SAM" id="MobiDB-lite"/>
    </source>
</evidence>
<dbReference type="GO" id="GO:0016887">
    <property type="term" value="F:ATP hydrolysis activity"/>
    <property type="evidence" value="ECO:0007669"/>
    <property type="project" value="InterPro"/>
</dbReference>
<dbReference type="GO" id="GO:0005524">
    <property type="term" value="F:ATP binding"/>
    <property type="evidence" value="ECO:0007669"/>
    <property type="project" value="UniProtKB-KW"/>
</dbReference>
<dbReference type="InterPro" id="IPR003959">
    <property type="entry name" value="ATPase_AAA_core"/>
</dbReference>
<dbReference type="InterPro" id="IPR015415">
    <property type="entry name" value="Spast_Vps4_C"/>
</dbReference>
<dbReference type="PANTHER" id="PTHR23077:SF171">
    <property type="entry name" value="NUCLEAR VALOSIN-CONTAINING PROTEIN-LIKE"/>
    <property type="match status" value="1"/>
</dbReference>
<dbReference type="Gene3D" id="6.10.20.150">
    <property type="match status" value="1"/>
</dbReference>
<dbReference type="GO" id="GO:0030970">
    <property type="term" value="P:retrograde protein transport, ER to cytosol"/>
    <property type="evidence" value="ECO:0007669"/>
    <property type="project" value="TreeGrafter"/>
</dbReference>
<sequence>MDGMTSKKNVFVIGATNRPEQLDNALCRPGRLDTLVYVPLPDQVGRESILKAQLRKTPVSPEIDLSFIASKTHGFSGADLGFITQRAVKIAIKESIGLSIEKEKQRAATEGDDTKMEEDVDEEDPVPELTKRHFEEAMSMARRSVTDTEIRRYEAFAQSMKNSAGGSAFFRFPEGGADGASGGQQQQNGAGEEDLYD</sequence>
<evidence type="ECO:0000313" key="10">
    <source>
        <dbReference type="Proteomes" id="UP000271337"/>
    </source>
</evidence>
<dbReference type="Pfam" id="PF09336">
    <property type="entry name" value="Vps4_C"/>
    <property type="match status" value="1"/>
</dbReference>
<dbReference type="InterPro" id="IPR041569">
    <property type="entry name" value="AAA_lid_3"/>
</dbReference>
<dbReference type="GO" id="GO:0005634">
    <property type="term" value="C:nucleus"/>
    <property type="evidence" value="ECO:0007669"/>
    <property type="project" value="TreeGrafter"/>
</dbReference>
<evidence type="ECO:0000256" key="4">
    <source>
        <dbReference type="RuleBase" id="RU003651"/>
    </source>
</evidence>
<feature type="domain" description="ATPase AAA-type core" evidence="6">
    <location>
        <begin position="1"/>
        <end position="40"/>
    </location>
</feature>
<dbReference type="InterPro" id="IPR027417">
    <property type="entry name" value="P-loop_NTPase"/>
</dbReference>
<dbReference type="PANTHER" id="PTHR23077">
    <property type="entry name" value="AAA-FAMILY ATPASE"/>
    <property type="match status" value="1"/>
</dbReference>
<dbReference type="Pfam" id="PF17862">
    <property type="entry name" value="AAA_lid_3"/>
    <property type="match status" value="1"/>
</dbReference>
<proteinExistence type="inferred from homology"/>
<dbReference type="GO" id="GO:0097352">
    <property type="term" value="P:autophagosome maturation"/>
    <property type="evidence" value="ECO:0007669"/>
    <property type="project" value="TreeGrafter"/>
</dbReference>
<feature type="domain" description="Spastin/Vps4 C-terminal" evidence="7">
    <location>
        <begin position="125"/>
        <end position="159"/>
    </location>
</feature>
<dbReference type="GO" id="GO:0051228">
    <property type="term" value="P:mitotic spindle disassembly"/>
    <property type="evidence" value="ECO:0007669"/>
    <property type="project" value="TreeGrafter"/>
</dbReference>
<feature type="region of interest" description="Disordered" evidence="5">
    <location>
        <begin position="165"/>
        <end position="197"/>
    </location>
</feature>
<feature type="compositionally biased region" description="Basic and acidic residues" evidence="5">
    <location>
        <begin position="101"/>
        <end position="114"/>
    </location>
</feature>
<protein>
    <recommendedName>
        <fullName evidence="11">AAA ATPase AAA+ lid domain-containing protein</fullName>
    </recommendedName>
</protein>
<evidence type="ECO:0000259" key="6">
    <source>
        <dbReference type="Pfam" id="PF00004"/>
    </source>
</evidence>
<dbReference type="Gene3D" id="3.40.50.300">
    <property type="entry name" value="P-loop containing nucleotide triphosphate hydrolases"/>
    <property type="match status" value="1"/>
</dbReference>
<dbReference type="OrthoDB" id="27435at2759"/>
<feature type="domain" description="AAA ATPase AAA+ lid" evidence="8">
    <location>
        <begin position="63"/>
        <end position="103"/>
    </location>
</feature>
<keyword evidence="3 4" id="KW-0067">ATP-binding</keyword>
<gene>
    <name evidence="9" type="ORF">D0867_10915</name>
</gene>
<comment type="caution">
    <text evidence="9">The sequence shown here is derived from an EMBL/GenBank/DDBJ whole genome shotgun (WGS) entry which is preliminary data.</text>
</comment>
<keyword evidence="2 4" id="KW-0547">Nucleotide-binding</keyword>
<accession>A0A3M6YIG3</accession>
<organism evidence="9 10">
    <name type="scientific">Hortaea werneckii</name>
    <name type="common">Black yeast</name>
    <name type="synonym">Cladosporium werneckii</name>
    <dbReference type="NCBI Taxonomy" id="91943"/>
    <lineage>
        <taxon>Eukaryota</taxon>
        <taxon>Fungi</taxon>
        <taxon>Dikarya</taxon>
        <taxon>Ascomycota</taxon>
        <taxon>Pezizomycotina</taxon>
        <taxon>Dothideomycetes</taxon>
        <taxon>Dothideomycetidae</taxon>
        <taxon>Mycosphaerellales</taxon>
        <taxon>Teratosphaeriaceae</taxon>
        <taxon>Hortaea</taxon>
    </lineage>
</organism>
<dbReference type="Pfam" id="PF00004">
    <property type="entry name" value="AAA"/>
    <property type="match status" value="1"/>
</dbReference>
<name>A0A3M6YIG3_HORWE</name>
<dbReference type="GO" id="GO:0005829">
    <property type="term" value="C:cytosol"/>
    <property type="evidence" value="ECO:0007669"/>
    <property type="project" value="TreeGrafter"/>
</dbReference>
<dbReference type="Proteomes" id="UP000271337">
    <property type="component" value="Unassembled WGS sequence"/>
</dbReference>
<evidence type="ECO:0000259" key="7">
    <source>
        <dbReference type="Pfam" id="PF09336"/>
    </source>
</evidence>
<evidence type="ECO:0000256" key="3">
    <source>
        <dbReference type="ARBA" id="ARBA00022840"/>
    </source>
</evidence>
<dbReference type="GO" id="GO:0034098">
    <property type="term" value="C:VCP-NPL4-UFD1 AAA ATPase complex"/>
    <property type="evidence" value="ECO:0007669"/>
    <property type="project" value="TreeGrafter"/>
</dbReference>
<dbReference type="InterPro" id="IPR003960">
    <property type="entry name" value="ATPase_AAA_CS"/>
</dbReference>
<evidence type="ECO:0008006" key="11">
    <source>
        <dbReference type="Google" id="ProtNLM"/>
    </source>
</evidence>